<dbReference type="OrthoDB" id="6130505at2759"/>
<feature type="region of interest" description="Disordered" evidence="1">
    <location>
        <begin position="281"/>
        <end position="302"/>
    </location>
</feature>
<evidence type="ECO:0000256" key="1">
    <source>
        <dbReference type="SAM" id="MobiDB-lite"/>
    </source>
</evidence>
<proteinExistence type="predicted"/>
<feature type="region of interest" description="Disordered" evidence="1">
    <location>
        <begin position="560"/>
        <end position="583"/>
    </location>
</feature>
<accession>A0A9W3AY67</accession>
<gene>
    <name evidence="3" type="primary">LOC106053729</name>
</gene>
<dbReference type="AlphaFoldDB" id="A0A9W3AY67"/>
<feature type="compositionally biased region" description="Polar residues" evidence="1">
    <location>
        <begin position="189"/>
        <end position="210"/>
    </location>
</feature>
<protein>
    <submittedName>
        <fullName evidence="3">Uncharacterized protein LOC106053729 isoform X1</fullName>
    </submittedName>
</protein>
<feature type="compositionally biased region" description="Polar residues" evidence="1">
    <location>
        <begin position="281"/>
        <end position="294"/>
    </location>
</feature>
<name>A0A9W3AY67_BIOGL</name>
<keyword evidence="2" id="KW-1185">Reference proteome</keyword>
<feature type="compositionally biased region" description="Polar residues" evidence="1">
    <location>
        <begin position="220"/>
        <end position="254"/>
    </location>
</feature>
<dbReference type="OMA" id="EQQGNFF"/>
<organism evidence="2 3">
    <name type="scientific">Biomphalaria glabrata</name>
    <name type="common">Bloodfluke planorb</name>
    <name type="synonym">Freshwater snail</name>
    <dbReference type="NCBI Taxonomy" id="6526"/>
    <lineage>
        <taxon>Eukaryota</taxon>
        <taxon>Metazoa</taxon>
        <taxon>Spiralia</taxon>
        <taxon>Lophotrochozoa</taxon>
        <taxon>Mollusca</taxon>
        <taxon>Gastropoda</taxon>
        <taxon>Heterobranchia</taxon>
        <taxon>Euthyneura</taxon>
        <taxon>Panpulmonata</taxon>
        <taxon>Hygrophila</taxon>
        <taxon>Lymnaeoidea</taxon>
        <taxon>Planorbidae</taxon>
        <taxon>Biomphalaria</taxon>
    </lineage>
</organism>
<dbReference type="Proteomes" id="UP001165740">
    <property type="component" value="Chromosome 7"/>
</dbReference>
<dbReference type="RefSeq" id="XP_055892144.1">
    <property type="nucleotide sequence ID" value="XM_056036169.1"/>
</dbReference>
<reference evidence="3" key="1">
    <citation type="submission" date="2025-08" db="UniProtKB">
        <authorList>
            <consortium name="RefSeq"/>
        </authorList>
    </citation>
    <scope>IDENTIFICATION</scope>
</reference>
<dbReference type="GeneID" id="106053729"/>
<feature type="region of interest" description="Disordered" evidence="1">
    <location>
        <begin position="189"/>
        <end position="268"/>
    </location>
</feature>
<feature type="region of interest" description="Disordered" evidence="1">
    <location>
        <begin position="421"/>
        <end position="449"/>
    </location>
</feature>
<evidence type="ECO:0000313" key="3">
    <source>
        <dbReference type="RefSeq" id="XP_055892144.1"/>
    </source>
</evidence>
<sequence length="583" mass="66502">MAQIDTSFIPEAAEYNSVIAPIIQTGNYFIMDSEQLVSKPFRELQLEAVNDAHKKSSMTEKLTTVKNNICEKHFVMAKGRLERQKMTRLKQLHDNSNKLRQEVKLFNLDRQRHHVEVKKRLQPDRDYSYDDTVVLNMERRLGANIASGYLDKKLKYPIRLRSINDIRVTPVVKKARECLQQHVTQRTIETTLRASPQRSHTARSTATSIPSALYQRRNSRSAPTTSRPSDQLQTALPNIQQHRSLTSRQEQRPQTKVKFSLKNPPEDQLMSRQMTRANTFNSGISLPQTTQSNDFSEEDDLDEDPDLPDYIDLRELFHGNVTLRQDNSVQLPMSASRSVNNAAATSARRTPGSPPKLTTDMLQLEMDQINSKINTFIKTLSESRGKANSDEDSDDGFMDSISHKLIKFPSNVFQGHHKEISNLRSTPGKSSKPDPAPPLSTEDQFTSQLLPSEVTDASLTSREEVIEPAKAAQTPRYSWQFIRGHLREREKSDQNTEELVLQALTGIPISNSMHTHVPLHTASRALRHTSTFKMHKIVEKLIQERTRYERLQVEELKKQMVAEEAQPAEGETVAESMEEAKME</sequence>
<evidence type="ECO:0000313" key="2">
    <source>
        <dbReference type="Proteomes" id="UP001165740"/>
    </source>
</evidence>